<sequence>MAIRTLDQRPSIGSMVKPGELIDILENTSRPLTLLDRRNYNLLILNAWDRIGEEAPHHIHMAELRGSDTSNARVKDSIERLMTTIVRVRYINPETGRPNTIRVQLLGGNRAEDESPDGFLTYRFDPLLIELLQNSRTYGRLRIEVMAAFESKYALAAYEMAMKRRNLRHVAREKFTIEEIRGLLGVQDGKLSRFSDLNAYALRTAELEVNALAEEVCIAFEPEYRGRRCIGIWFQWRDKTPEERKAAFAELQRPRVGRSARLRGSVVDTM</sequence>
<organism evidence="3 4">
    <name type="scientific">Azospirillum thermophilum</name>
    <dbReference type="NCBI Taxonomy" id="2202148"/>
    <lineage>
        <taxon>Bacteria</taxon>
        <taxon>Pseudomonadati</taxon>
        <taxon>Pseudomonadota</taxon>
        <taxon>Alphaproteobacteria</taxon>
        <taxon>Rhodospirillales</taxon>
        <taxon>Azospirillaceae</taxon>
        <taxon>Azospirillum</taxon>
    </lineage>
</organism>
<dbReference type="GO" id="GO:0003887">
    <property type="term" value="F:DNA-directed DNA polymerase activity"/>
    <property type="evidence" value="ECO:0007669"/>
    <property type="project" value="InterPro"/>
</dbReference>
<dbReference type="OrthoDB" id="581589at2"/>
<evidence type="ECO:0000313" key="3">
    <source>
        <dbReference type="EMBL" id="AWK88601.1"/>
    </source>
</evidence>
<feature type="domain" description="Initiator Rep protein WH1" evidence="2">
    <location>
        <begin position="32"/>
        <end position="161"/>
    </location>
</feature>
<dbReference type="Pfam" id="PF01051">
    <property type="entry name" value="Rep3_N"/>
    <property type="match status" value="1"/>
</dbReference>
<evidence type="ECO:0000313" key="4">
    <source>
        <dbReference type="Proteomes" id="UP000245629"/>
    </source>
</evidence>
<dbReference type="InterPro" id="IPR036390">
    <property type="entry name" value="WH_DNA-bd_sf"/>
</dbReference>
<dbReference type="EMBL" id="CP029355">
    <property type="protein sequence ID" value="AWK88601.1"/>
    <property type="molecule type" value="Genomic_DNA"/>
</dbReference>
<protein>
    <submittedName>
        <fullName evidence="3">Replication protein RepB</fullName>
    </submittedName>
</protein>
<dbReference type="Pfam" id="PF21205">
    <property type="entry name" value="Rep3_C"/>
    <property type="match status" value="1"/>
</dbReference>
<dbReference type="KEGG" id="azz:DEW08_21120"/>
<reference evidence="4" key="1">
    <citation type="submission" date="2018-05" db="EMBL/GenBank/DDBJ databases">
        <title>Azospirillum thermophila sp. nov., a novel isolated from hot spring.</title>
        <authorList>
            <person name="Zhao Z."/>
        </authorList>
    </citation>
    <scope>NUCLEOTIDE SEQUENCE [LARGE SCALE GENOMIC DNA]</scope>
    <source>
        <strain evidence="4">CFH 70021</strain>
    </source>
</reference>
<dbReference type="InterPro" id="IPR036388">
    <property type="entry name" value="WH-like_DNA-bd_sf"/>
</dbReference>
<dbReference type="AlphaFoldDB" id="A0A2S2CVT3"/>
<evidence type="ECO:0000259" key="2">
    <source>
        <dbReference type="Pfam" id="PF01051"/>
    </source>
</evidence>
<name>A0A2S2CVT3_9PROT</name>
<dbReference type="Proteomes" id="UP000245629">
    <property type="component" value="Chromosome 4"/>
</dbReference>
<keyword evidence="4" id="KW-1185">Reference proteome</keyword>
<comment type="similarity">
    <text evidence="1">Belongs to the initiator RepB protein family.</text>
</comment>
<dbReference type="Gene3D" id="1.10.10.10">
    <property type="entry name" value="Winged helix-like DNA-binding domain superfamily/Winged helix DNA-binding domain"/>
    <property type="match status" value="1"/>
</dbReference>
<accession>A0A2S2CVT3</accession>
<dbReference type="InterPro" id="IPR000525">
    <property type="entry name" value="Initiator_Rep_WH1"/>
</dbReference>
<evidence type="ECO:0000256" key="1">
    <source>
        <dbReference type="ARBA" id="ARBA00038283"/>
    </source>
</evidence>
<dbReference type="RefSeq" id="WP_109331050.1">
    <property type="nucleotide sequence ID" value="NZ_CP029355.1"/>
</dbReference>
<dbReference type="GO" id="GO:0006270">
    <property type="term" value="P:DNA replication initiation"/>
    <property type="evidence" value="ECO:0007669"/>
    <property type="project" value="InterPro"/>
</dbReference>
<dbReference type="SUPFAM" id="SSF46785">
    <property type="entry name" value="Winged helix' DNA-binding domain"/>
    <property type="match status" value="1"/>
</dbReference>
<proteinExistence type="inferred from homology"/>
<gene>
    <name evidence="3" type="ORF">DEW08_21120</name>
</gene>